<feature type="signal peptide" evidence="1">
    <location>
        <begin position="1"/>
        <end position="24"/>
    </location>
</feature>
<comment type="caution">
    <text evidence="3">The sequence shown here is derived from an EMBL/GenBank/DDBJ whole genome shotgun (WGS) entry which is preliminary data.</text>
</comment>
<proteinExistence type="predicted"/>
<evidence type="ECO:0000256" key="1">
    <source>
        <dbReference type="SAM" id="SignalP"/>
    </source>
</evidence>
<sequence length="662" mass="69493">MTRNKSSYVVCLALFLLVSPAARASEGDRCSPQIANNSAAAGVCTPVCARFKMAFAGNWSNVRSHPPVASCIAANAGLAVCGCTYTTPAPSGVVTPTVEDVDATPPPRLPIGLRATCLDGPDTLNSSGSCPVVGTGNGITFWALSYADDRNGMAIVGYDAGGNVVSLLERTGAHYVWDITVDATNQTISFFGQSNQTITLNWNDLFVPQIGSRTNASYVLWPTATSGTASWTNGAANYGTAAPFGAGANQLLDPYVEHAAGMQLCASTQKPWFDFATATVASPYSTVTCTQPPDPAQPTYNAAMVALLNAAVGDHGLMAALRAATTDERLIAVAASKGYTITEADIQQSRGTLPSTTGSVSSRLVAAASSSSSCGNVNQRPCTTCAREQCVYFPFNFCCIEESCSCTGYGTSCAPGLSVGGNGTCQPACPENQICKEFTVFYEYNDNGTKDNGVCESWLSKPTCAKGIPNDALASYEVIFKSDGLAYYKSDNTLVNTWTGGQHRETLYVIDGRTSKIYLVNVDGRYIQVRGTANCIPASVAPGGSTATCSKPRLTTHAGILMGSVYGLPTPSQEPAASVQQRIAVIGAGTIQVTNGAIQWITNDSGHFKPTQDNLKTSIAVFKRAGFPNFPPLGDCTYDFRPVTGKPGVYRQDATTATHCEL</sequence>
<dbReference type="AlphaFoldDB" id="A0A4U1JIF0"/>
<dbReference type="OrthoDB" id="5483604at2"/>
<dbReference type="Pfam" id="PF07862">
    <property type="entry name" value="Nif11"/>
    <property type="match status" value="1"/>
</dbReference>
<feature type="domain" description="Nif11" evidence="2">
    <location>
        <begin position="306"/>
        <end position="345"/>
    </location>
</feature>
<gene>
    <name evidence="3" type="ORF">E8A74_04755</name>
</gene>
<keyword evidence="4" id="KW-1185">Reference proteome</keyword>
<dbReference type="InterPro" id="IPR012903">
    <property type="entry name" value="Nif11"/>
</dbReference>
<feature type="chain" id="PRO_5020797684" description="Nif11 domain-containing protein" evidence="1">
    <location>
        <begin position="25"/>
        <end position="662"/>
    </location>
</feature>
<reference evidence="3 4" key="1">
    <citation type="submission" date="2019-04" db="EMBL/GenBank/DDBJ databases">
        <authorList>
            <person name="Li Y."/>
            <person name="Wang J."/>
        </authorList>
    </citation>
    <scope>NUCLEOTIDE SEQUENCE [LARGE SCALE GENOMIC DNA]</scope>
    <source>
        <strain evidence="3 4">DSM 14668</strain>
    </source>
</reference>
<evidence type="ECO:0000313" key="3">
    <source>
        <dbReference type="EMBL" id="TKD12413.1"/>
    </source>
</evidence>
<protein>
    <recommendedName>
        <fullName evidence="2">Nif11 domain-containing protein</fullName>
    </recommendedName>
</protein>
<organism evidence="3 4">
    <name type="scientific">Polyangium fumosum</name>
    <dbReference type="NCBI Taxonomy" id="889272"/>
    <lineage>
        <taxon>Bacteria</taxon>
        <taxon>Pseudomonadati</taxon>
        <taxon>Myxococcota</taxon>
        <taxon>Polyangia</taxon>
        <taxon>Polyangiales</taxon>
        <taxon>Polyangiaceae</taxon>
        <taxon>Polyangium</taxon>
    </lineage>
</organism>
<accession>A0A4U1JIF0</accession>
<dbReference type="Proteomes" id="UP000309215">
    <property type="component" value="Unassembled WGS sequence"/>
</dbReference>
<evidence type="ECO:0000259" key="2">
    <source>
        <dbReference type="Pfam" id="PF07862"/>
    </source>
</evidence>
<evidence type="ECO:0000313" key="4">
    <source>
        <dbReference type="Proteomes" id="UP000309215"/>
    </source>
</evidence>
<dbReference type="EMBL" id="SSMQ01000003">
    <property type="protein sequence ID" value="TKD12413.1"/>
    <property type="molecule type" value="Genomic_DNA"/>
</dbReference>
<name>A0A4U1JIF0_9BACT</name>
<keyword evidence="1" id="KW-0732">Signal</keyword>